<dbReference type="Gene3D" id="3.40.50.150">
    <property type="entry name" value="Vaccinia Virus protein VP39"/>
    <property type="match status" value="1"/>
</dbReference>
<dbReference type="Pfam" id="PF13489">
    <property type="entry name" value="Methyltransf_23"/>
    <property type="match status" value="1"/>
</dbReference>
<comment type="caution">
    <text evidence="1">The sequence shown here is derived from an EMBL/GenBank/DDBJ whole genome shotgun (WGS) entry which is preliminary data.</text>
</comment>
<keyword evidence="1" id="KW-0489">Methyltransferase</keyword>
<dbReference type="SUPFAM" id="SSF53335">
    <property type="entry name" value="S-adenosyl-L-methionine-dependent methyltransferases"/>
    <property type="match status" value="1"/>
</dbReference>
<gene>
    <name evidence="1" type="ORF">PCC6912_00460</name>
</gene>
<dbReference type="GO" id="GO:0032259">
    <property type="term" value="P:methylation"/>
    <property type="evidence" value="ECO:0007669"/>
    <property type="project" value="UniProtKB-KW"/>
</dbReference>
<accession>A0A433NQY0</accession>
<name>A0A433NQY0_CHLFR</name>
<proteinExistence type="predicted"/>
<dbReference type="GO" id="GO:0008168">
    <property type="term" value="F:methyltransferase activity"/>
    <property type="evidence" value="ECO:0007669"/>
    <property type="project" value="UniProtKB-KW"/>
</dbReference>
<dbReference type="PANTHER" id="PTHR43861:SF1">
    <property type="entry name" value="TRANS-ACONITATE 2-METHYLTRANSFERASE"/>
    <property type="match status" value="1"/>
</dbReference>
<keyword evidence="1" id="KW-0808">Transferase</keyword>
<organism evidence="1 2">
    <name type="scientific">Chlorogloeopsis fritschii PCC 6912</name>
    <dbReference type="NCBI Taxonomy" id="211165"/>
    <lineage>
        <taxon>Bacteria</taxon>
        <taxon>Bacillati</taxon>
        <taxon>Cyanobacteriota</taxon>
        <taxon>Cyanophyceae</taxon>
        <taxon>Nostocales</taxon>
        <taxon>Chlorogloeopsidaceae</taxon>
        <taxon>Chlorogloeopsis</taxon>
    </lineage>
</organism>
<dbReference type="PANTHER" id="PTHR43861">
    <property type="entry name" value="TRANS-ACONITATE 2-METHYLTRANSFERASE-RELATED"/>
    <property type="match status" value="1"/>
</dbReference>
<reference evidence="1 2" key="1">
    <citation type="journal article" date="2019" name="Genome Biol. Evol.">
        <title>Day and night: Metabolic profiles and evolutionary relationships of six axenic non-marine cyanobacteria.</title>
        <authorList>
            <person name="Will S.E."/>
            <person name="Henke P."/>
            <person name="Boedeker C."/>
            <person name="Huang S."/>
            <person name="Brinkmann H."/>
            <person name="Rohde M."/>
            <person name="Jarek M."/>
            <person name="Friedl T."/>
            <person name="Seufert S."/>
            <person name="Schumacher M."/>
            <person name="Overmann J."/>
            <person name="Neumann-Schaal M."/>
            <person name="Petersen J."/>
        </authorList>
    </citation>
    <scope>NUCLEOTIDE SEQUENCE [LARGE SCALE GENOMIC DNA]</scope>
    <source>
        <strain evidence="1 2">PCC 6912</strain>
    </source>
</reference>
<keyword evidence="2" id="KW-1185">Reference proteome</keyword>
<evidence type="ECO:0000313" key="1">
    <source>
        <dbReference type="EMBL" id="RUR86603.1"/>
    </source>
</evidence>
<dbReference type="RefSeq" id="WP_016874484.1">
    <property type="nucleotide sequence ID" value="NZ_AJLN01000116.1"/>
</dbReference>
<dbReference type="AlphaFoldDB" id="A0A433NQY0"/>
<protein>
    <submittedName>
        <fullName evidence="1">Methyltransferase</fullName>
    </submittedName>
</protein>
<dbReference type="InterPro" id="IPR029063">
    <property type="entry name" value="SAM-dependent_MTases_sf"/>
</dbReference>
<dbReference type="Proteomes" id="UP000268857">
    <property type="component" value="Unassembled WGS sequence"/>
</dbReference>
<dbReference type="OrthoDB" id="9791837at2"/>
<dbReference type="EMBL" id="RSCJ01000001">
    <property type="protein sequence ID" value="RUR86603.1"/>
    <property type="molecule type" value="Genomic_DNA"/>
</dbReference>
<dbReference type="STRING" id="211165.GCA_000317285_04954"/>
<evidence type="ECO:0000313" key="2">
    <source>
        <dbReference type="Proteomes" id="UP000268857"/>
    </source>
</evidence>
<sequence>MEPLSDAKIVDSWQKNALTWISAVREEQIESRNLVTNQAIIDAILSRSPNSVLDIGCGEGWLARELTAKGIHVMGVDVIPTLIEQAQAAGGGDFFVASYEEIAEGKLRASVDVAVCNFALFGKEPVEGLFRVVPSLLKPRGLFIVQTLHPVVACGDSPYQEGWRQGSWAGFSSNFTDPAPWYFRTLENWIELFVVSGFRLMEMHEPIHPKTQQPASVIFIAEVAG</sequence>
<dbReference type="CDD" id="cd02440">
    <property type="entry name" value="AdoMet_MTases"/>
    <property type="match status" value="1"/>
</dbReference>